<protein>
    <recommendedName>
        <fullName evidence="5">Delta-aminolevulinic acid dehydratase</fullName>
        <ecNumber evidence="4">4.2.1.24</ecNumber>
    </recommendedName>
    <alternativeName>
        <fullName evidence="10">Porphobilinogen synthase</fullName>
    </alternativeName>
</protein>
<evidence type="ECO:0000256" key="4">
    <source>
        <dbReference type="ARBA" id="ARBA00012053"/>
    </source>
</evidence>
<accession>A0A1H6D158</accession>
<evidence type="ECO:0000256" key="8">
    <source>
        <dbReference type="ARBA" id="ARBA00023244"/>
    </source>
</evidence>
<dbReference type="InterPro" id="IPR013785">
    <property type="entry name" value="Aldolase_TIM"/>
</dbReference>
<dbReference type="InterPro" id="IPR001731">
    <property type="entry name" value="ALAD"/>
</dbReference>
<dbReference type="Gene3D" id="3.20.20.70">
    <property type="entry name" value="Aldolase class I"/>
    <property type="match status" value="1"/>
</dbReference>
<dbReference type="GO" id="GO:0005829">
    <property type="term" value="C:cytosol"/>
    <property type="evidence" value="ECO:0007669"/>
    <property type="project" value="TreeGrafter"/>
</dbReference>
<dbReference type="EC" id="4.2.1.24" evidence="4"/>
<dbReference type="SUPFAM" id="SSF51569">
    <property type="entry name" value="Aldolase"/>
    <property type="match status" value="1"/>
</dbReference>
<evidence type="ECO:0000256" key="3">
    <source>
        <dbReference type="ARBA" id="ARBA00011823"/>
    </source>
</evidence>
<comment type="catalytic activity">
    <reaction evidence="11">
        <text>2 5-aminolevulinate = porphobilinogen + 2 H2O + H(+)</text>
        <dbReference type="Rhea" id="RHEA:24064"/>
        <dbReference type="ChEBI" id="CHEBI:15377"/>
        <dbReference type="ChEBI" id="CHEBI:15378"/>
        <dbReference type="ChEBI" id="CHEBI:58126"/>
        <dbReference type="ChEBI" id="CHEBI:356416"/>
        <dbReference type="EC" id="4.2.1.24"/>
    </reaction>
</comment>
<organism evidence="13 14">
    <name type="scientific">Thermomonospora echinospora</name>
    <dbReference type="NCBI Taxonomy" id="1992"/>
    <lineage>
        <taxon>Bacteria</taxon>
        <taxon>Bacillati</taxon>
        <taxon>Actinomycetota</taxon>
        <taxon>Actinomycetes</taxon>
        <taxon>Streptosporangiales</taxon>
        <taxon>Thermomonosporaceae</taxon>
        <taxon>Thermomonospora</taxon>
    </lineage>
</organism>
<evidence type="ECO:0000256" key="6">
    <source>
        <dbReference type="ARBA" id="ARBA00023133"/>
    </source>
</evidence>
<evidence type="ECO:0000256" key="9">
    <source>
        <dbReference type="ARBA" id="ARBA00025628"/>
    </source>
</evidence>
<comment type="pathway">
    <text evidence="1">Porphyrin-containing compound metabolism; protoporphyrin-IX biosynthesis; coproporphyrinogen-III from 5-aminolevulinate: step 1/4.</text>
</comment>
<dbReference type="GO" id="GO:0006782">
    <property type="term" value="P:protoporphyrinogen IX biosynthetic process"/>
    <property type="evidence" value="ECO:0007669"/>
    <property type="project" value="UniProtKB-UniPathway"/>
</dbReference>
<dbReference type="Pfam" id="PF00490">
    <property type="entry name" value="ALAD"/>
    <property type="match status" value="1"/>
</dbReference>
<proteinExistence type="inferred from homology"/>
<evidence type="ECO:0000256" key="5">
    <source>
        <dbReference type="ARBA" id="ARBA00020771"/>
    </source>
</evidence>
<evidence type="ECO:0000256" key="10">
    <source>
        <dbReference type="ARBA" id="ARBA00032837"/>
    </source>
</evidence>
<reference evidence="14" key="1">
    <citation type="submission" date="2016-10" db="EMBL/GenBank/DDBJ databases">
        <authorList>
            <person name="Varghese N."/>
            <person name="Submissions S."/>
        </authorList>
    </citation>
    <scope>NUCLEOTIDE SEQUENCE [LARGE SCALE GENOMIC DNA]</scope>
    <source>
        <strain evidence="14">DSM 43163</strain>
    </source>
</reference>
<keyword evidence="8" id="KW-0627">Porphyrin biosynthesis</keyword>
<dbReference type="PRINTS" id="PR00144">
    <property type="entry name" value="DALDHYDRTASE"/>
</dbReference>
<dbReference type="AlphaFoldDB" id="A0A1H6D158"/>
<evidence type="ECO:0000313" key="14">
    <source>
        <dbReference type="Proteomes" id="UP000236723"/>
    </source>
</evidence>
<dbReference type="PANTHER" id="PTHR11458">
    <property type="entry name" value="DELTA-AMINOLEVULINIC ACID DEHYDRATASE"/>
    <property type="match status" value="1"/>
</dbReference>
<dbReference type="GO" id="GO:0008270">
    <property type="term" value="F:zinc ion binding"/>
    <property type="evidence" value="ECO:0007669"/>
    <property type="project" value="TreeGrafter"/>
</dbReference>
<dbReference type="PANTHER" id="PTHR11458:SF0">
    <property type="entry name" value="DELTA-AMINOLEVULINIC ACID DEHYDRATASE"/>
    <property type="match status" value="1"/>
</dbReference>
<dbReference type="UniPathway" id="UPA00251">
    <property type="reaction ID" value="UER00318"/>
</dbReference>
<name>A0A1H6D158_9ACTN</name>
<evidence type="ECO:0000256" key="11">
    <source>
        <dbReference type="ARBA" id="ARBA00047651"/>
    </source>
</evidence>
<gene>
    <name evidence="13" type="ORF">SAMN04489712_112149</name>
</gene>
<sequence length="301" mass="31237">MLGSAAWTLRPALLAMVILVRQDRSEGSLRAYTVQELPWVAQRVQAAGIEAVKLFAADQAGSSGIHGEDPGSVMARAIRIIKRTCPRLQVWTETCLCSHLPSGECHLSKDGRPDEAGTIAALSRQAVAQAAAGADVVGPAAMVPGSVEACRRALCAAGLGHVGVMPHLIMCSGLYSGYRATMGITPPAESRRFQLPVGGHTAAAVERGLLMLAEGANALLIEPALFSADILAGLRARTDAPLVAFSVSGECAALPPAILAEEYTMLLRAGASRVASHAALTVADTLSDRPSHRPTTGKPSP</sequence>
<comment type="subunit">
    <text evidence="3">Homooctamer.</text>
</comment>
<evidence type="ECO:0000256" key="2">
    <source>
        <dbReference type="ARBA" id="ARBA00008055"/>
    </source>
</evidence>
<evidence type="ECO:0000256" key="12">
    <source>
        <dbReference type="RuleBase" id="RU004161"/>
    </source>
</evidence>
<comment type="similarity">
    <text evidence="2 12">Belongs to the ALAD family.</text>
</comment>
<keyword evidence="6" id="KW-0350">Heme biosynthesis</keyword>
<dbReference type="Proteomes" id="UP000236723">
    <property type="component" value="Unassembled WGS sequence"/>
</dbReference>
<evidence type="ECO:0000256" key="1">
    <source>
        <dbReference type="ARBA" id="ARBA00004694"/>
    </source>
</evidence>
<dbReference type="EMBL" id="FNVO01000012">
    <property type="protein sequence ID" value="SEG78980.1"/>
    <property type="molecule type" value="Genomic_DNA"/>
</dbReference>
<keyword evidence="14" id="KW-1185">Reference proteome</keyword>
<dbReference type="GO" id="GO:0004655">
    <property type="term" value="F:porphobilinogen synthase activity"/>
    <property type="evidence" value="ECO:0007669"/>
    <property type="project" value="UniProtKB-EC"/>
</dbReference>
<evidence type="ECO:0000256" key="7">
    <source>
        <dbReference type="ARBA" id="ARBA00023239"/>
    </source>
</evidence>
<keyword evidence="7" id="KW-0456">Lyase</keyword>
<evidence type="ECO:0000313" key="13">
    <source>
        <dbReference type="EMBL" id="SEG78980.1"/>
    </source>
</evidence>
<dbReference type="SMART" id="SM01004">
    <property type="entry name" value="ALAD"/>
    <property type="match status" value="1"/>
</dbReference>
<comment type="function">
    <text evidence="9">Catalyzes an early step in the biosynthesis of tetrapyrroles. Binds two molecules of 5-aminolevulinate per subunit, each at a distinct site, and catalyzes their condensation to form porphobilinogen.</text>
</comment>